<evidence type="ECO:0000256" key="9">
    <source>
        <dbReference type="PIRSR" id="PIRSR000239-1"/>
    </source>
</evidence>
<comment type="caution">
    <text evidence="11">The sequence shown here is derived from an EMBL/GenBank/DDBJ whole genome shotgun (WGS) entry which is preliminary data.</text>
</comment>
<dbReference type="Gene3D" id="3.30.1020.10">
    <property type="entry name" value="Antioxidant, Horf6, Chain A, domain2"/>
    <property type="match status" value="1"/>
</dbReference>
<feature type="disulfide bond" description="Alternate" evidence="8">
    <location>
        <begin position="203"/>
        <end position="209"/>
    </location>
</feature>
<dbReference type="GO" id="GO:0042744">
    <property type="term" value="P:hydrogen peroxide catabolic process"/>
    <property type="evidence" value="ECO:0007669"/>
    <property type="project" value="TreeGrafter"/>
</dbReference>
<dbReference type="GO" id="GO:0045454">
    <property type="term" value="P:cell redox homeostasis"/>
    <property type="evidence" value="ECO:0007669"/>
    <property type="project" value="TreeGrafter"/>
</dbReference>
<comment type="function">
    <text evidence="8">Thiol-specific peroxidase that catalyzes the reduction of hydrogen peroxide and organic hydroperoxides to water and alcohols, respectively. Plays a role in cell protection against oxidative stress by detoxifying peroxides.</text>
</comment>
<dbReference type="InterPro" id="IPR000866">
    <property type="entry name" value="AhpC/TSA"/>
</dbReference>
<dbReference type="PIRSF" id="PIRSF000239">
    <property type="entry name" value="AHPC"/>
    <property type="match status" value="1"/>
</dbReference>
<dbReference type="Pfam" id="PF10417">
    <property type="entry name" value="1-cysPrx_C"/>
    <property type="match status" value="1"/>
</dbReference>
<evidence type="ECO:0000256" key="8">
    <source>
        <dbReference type="HAMAP-Rule" id="MF_00401"/>
    </source>
</evidence>
<feature type="disulfide bond" description="Interchain (with Cys-209); in linked form" evidence="8">
    <location>
        <position position="48"/>
    </location>
</feature>
<dbReference type="InterPro" id="IPR013766">
    <property type="entry name" value="Thioredoxin_domain"/>
</dbReference>
<feature type="binding site" evidence="8">
    <location>
        <position position="124"/>
    </location>
    <ligand>
        <name>substrate</name>
    </ligand>
</feature>
<dbReference type="EC" id="1.11.1.24" evidence="8"/>
<dbReference type="CDD" id="cd03016">
    <property type="entry name" value="PRX_1cys"/>
    <property type="match status" value="1"/>
</dbReference>
<dbReference type="PROSITE" id="PS51352">
    <property type="entry name" value="THIOREDOXIN_2"/>
    <property type="match status" value="1"/>
</dbReference>
<proteinExistence type="inferred from homology"/>
<organism evidence="11 12">
    <name type="scientific">Thermodesulfovibrio yellowstonii</name>
    <dbReference type="NCBI Taxonomy" id="28262"/>
    <lineage>
        <taxon>Bacteria</taxon>
        <taxon>Pseudomonadati</taxon>
        <taxon>Nitrospirota</taxon>
        <taxon>Thermodesulfovibrionia</taxon>
        <taxon>Thermodesulfovibrionales</taxon>
        <taxon>Thermodesulfovibrionaceae</taxon>
        <taxon>Thermodesulfovibrio</taxon>
    </lineage>
</organism>
<dbReference type="InterPro" id="IPR019479">
    <property type="entry name" value="Peroxiredoxin_C"/>
</dbReference>
<feature type="active site" description="Cysteine sulfenic acid (-SOH) intermediate" evidence="8">
    <location>
        <position position="48"/>
    </location>
</feature>
<dbReference type="Gene3D" id="3.40.30.10">
    <property type="entry name" value="Glutaredoxin"/>
    <property type="match status" value="1"/>
</dbReference>
<evidence type="ECO:0000313" key="12">
    <source>
        <dbReference type="Proteomes" id="UP001144297"/>
    </source>
</evidence>
<keyword evidence="12" id="KW-1185">Reference proteome</keyword>
<dbReference type="GO" id="GO:0008379">
    <property type="term" value="F:thioredoxin peroxidase activity"/>
    <property type="evidence" value="ECO:0007669"/>
    <property type="project" value="TreeGrafter"/>
</dbReference>
<dbReference type="GO" id="GO:0033554">
    <property type="term" value="P:cellular response to stress"/>
    <property type="evidence" value="ECO:0007669"/>
    <property type="project" value="TreeGrafter"/>
</dbReference>
<dbReference type="SUPFAM" id="SSF52833">
    <property type="entry name" value="Thioredoxin-like"/>
    <property type="match status" value="1"/>
</dbReference>
<evidence type="ECO:0000256" key="1">
    <source>
        <dbReference type="ARBA" id="ARBA00009796"/>
    </source>
</evidence>
<name>A0A9W6GGS8_9BACT</name>
<evidence type="ECO:0000259" key="10">
    <source>
        <dbReference type="PROSITE" id="PS51352"/>
    </source>
</evidence>
<evidence type="ECO:0000256" key="7">
    <source>
        <dbReference type="ARBA" id="ARBA00025719"/>
    </source>
</evidence>
<accession>A0A9W6GGS8</accession>
<keyword evidence="4 8" id="KW-0049">Antioxidant</keyword>
<dbReference type="PANTHER" id="PTHR10681:SF171">
    <property type="entry name" value="PEROXIREDOXIN 4"/>
    <property type="match status" value="1"/>
</dbReference>
<dbReference type="InterPro" id="IPR022915">
    <property type="entry name" value="Peroxiredoxin_TDXH"/>
</dbReference>
<comment type="catalytic activity">
    <reaction evidence="8">
        <text>a hydroperoxide + [thioredoxin]-dithiol = an alcohol + [thioredoxin]-disulfide + H2O</text>
        <dbReference type="Rhea" id="RHEA:62620"/>
        <dbReference type="Rhea" id="RHEA-COMP:10698"/>
        <dbReference type="Rhea" id="RHEA-COMP:10700"/>
        <dbReference type="ChEBI" id="CHEBI:15377"/>
        <dbReference type="ChEBI" id="CHEBI:29950"/>
        <dbReference type="ChEBI" id="CHEBI:30879"/>
        <dbReference type="ChEBI" id="CHEBI:35924"/>
        <dbReference type="ChEBI" id="CHEBI:50058"/>
        <dbReference type="EC" id="1.11.1.24"/>
    </reaction>
</comment>
<feature type="active site" description="Cysteine sulfenic acid (-SOH) intermediate; for peroxidase activity" evidence="9">
    <location>
        <position position="48"/>
    </location>
</feature>
<feature type="domain" description="Thioredoxin" evidence="10">
    <location>
        <begin position="6"/>
        <end position="161"/>
    </location>
</feature>
<comment type="similarity">
    <text evidence="1">Belongs to the peroxiredoxin family. AhpC/Prx1 subfamily.</text>
</comment>
<evidence type="ECO:0000256" key="6">
    <source>
        <dbReference type="ARBA" id="ARBA00023284"/>
    </source>
</evidence>
<dbReference type="InterPro" id="IPR024706">
    <property type="entry name" value="Peroxiredoxin_AhpC-typ"/>
</dbReference>
<dbReference type="FunFam" id="3.40.30.10:FF:000011">
    <property type="entry name" value="Peroxiredoxin PRX1"/>
    <property type="match status" value="1"/>
</dbReference>
<keyword evidence="6 8" id="KW-0676">Redox-active center</keyword>
<dbReference type="GO" id="GO:0005829">
    <property type="term" value="C:cytosol"/>
    <property type="evidence" value="ECO:0007669"/>
    <property type="project" value="TreeGrafter"/>
</dbReference>
<dbReference type="AlphaFoldDB" id="A0A9W6GGS8"/>
<comment type="subcellular location">
    <subcellularLocation>
        <location evidence="8">Cytoplasm</location>
    </subcellularLocation>
</comment>
<dbReference type="PANTHER" id="PTHR10681">
    <property type="entry name" value="THIOREDOXIN PEROXIDASE"/>
    <property type="match status" value="1"/>
</dbReference>
<comment type="miscellaneous">
    <text evidence="8">The active site is a conserved redox-active cysteine residue, the peroxidatic cysteine (C(P)), which makes the nucleophilic attack on the peroxide substrate. The peroxide oxidizes the C(P)-SH to cysteine sulfenic acid (C(P)-SOH), which then reacts with another cysteine residue, the resolving cysteine (C(R)), to form a disulfide bridge. The disulfide is subsequently reduced by an appropriate electron donor to complete the catalytic cycle. Although the primary sequence of this enzyme is similar to those of the 1-Cys Prx6 enzymes, its catalytic properties resemble those of the typical 2-Cys Prxs and C(R) is provided by the other dimeric subunit to form an intersubunit disulfide. The disulfide is subsequently reduced by thioredoxin.</text>
</comment>
<dbReference type="EMBL" id="BSDX01000001">
    <property type="protein sequence ID" value="GLI53606.1"/>
    <property type="molecule type" value="Genomic_DNA"/>
</dbReference>
<keyword evidence="3 8" id="KW-0575">Peroxidase</keyword>
<dbReference type="InterPro" id="IPR036249">
    <property type="entry name" value="Thioredoxin-like_sf"/>
</dbReference>
<evidence type="ECO:0000256" key="4">
    <source>
        <dbReference type="ARBA" id="ARBA00022862"/>
    </source>
</evidence>
<feature type="disulfide bond" description="Interchain (with Cys-48); in linked form" evidence="8">
    <location>
        <position position="209"/>
    </location>
</feature>
<keyword evidence="8" id="KW-1015">Disulfide bond</keyword>
<dbReference type="HAMAP" id="MF_00401">
    <property type="entry name" value="Peroxiredoxin"/>
    <property type="match status" value="1"/>
</dbReference>
<dbReference type="FunFam" id="3.30.1020.10:FF:000002">
    <property type="entry name" value="Peroxiredoxin"/>
    <property type="match status" value="1"/>
</dbReference>
<gene>
    <name evidence="11" type="ORF">TISLANDTSLP1_12990</name>
</gene>
<comment type="subunit">
    <text evidence="8">Homodecamer. Pentamer of dimers that assemble into a ring structure.</text>
</comment>
<evidence type="ECO:0000256" key="3">
    <source>
        <dbReference type="ARBA" id="ARBA00022559"/>
    </source>
</evidence>
<evidence type="ECO:0000313" key="11">
    <source>
        <dbReference type="EMBL" id="GLI53606.1"/>
    </source>
</evidence>
<comment type="similarity">
    <text evidence="7 8">Belongs to the peroxiredoxin family. Prx6 subfamily.</text>
</comment>
<dbReference type="NCBIfam" id="NF009668">
    <property type="entry name" value="PRK13189.1"/>
    <property type="match status" value="1"/>
</dbReference>
<keyword evidence="2 8" id="KW-0963">Cytoplasm</keyword>
<dbReference type="InterPro" id="IPR050217">
    <property type="entry name" value="Peroxiredoxin"/>
</dbReference>
<keyword evidence="5 8" id="KW-0560">Oxidoreductase</keyword>
<protein>
    <recommendedName>
        <fullName evidence="8">Peroxiredoxin</fullName>
        <ecNumber evidence="8">1.11.1.24</ecNumber>
    </recommendedName>
    <alternativeName>
        <fullName evidence="8">Thioredoxin peroxidase</fullName>
    </alternativeName>
    <alternativeName>
        <fullName evidence="8">Thioredoxin-dependent peroxiredoxin</fullName>
    </alternativeName>
</protein>
<dbReference type="Proteomes" id="UP001144297">
    <property type="component" value="Unassembled WGS sequence"/>
</dbReference>
<dbReference type="GO" id="GO:0006979">
    <property type="term" value="P:response to oxidative stress"/>
    <property type="evidence" value="ECO:0007669"/>
    <property type="project" value="TreeGrafter"/>
</dbReference>
<dbReference type="Pfam" id="PF00578">
    <property type="entry name" value="AhpC-TSA"/>
    <property type="match status" value="1"/>
</dbReference>
<evidence type="ECO:0000256" key="5">
    <source>
        <dbReference type="ARBA" id="ARBA00023002"/>
    </source>
</evidence>
<dbReference type="InterPro" id="IPR045020">
    <property type="entry name" value="PRX_1cys"/>
</dbReference>
<reference evidence="11" key="1">
    <citation type="submission" date="2022-12" db="EMBL/GenBank/DDBJ databases">
        <title>Reference genome sequencing for broad-spectrum identification of bacterial and archaeal isolates by mass spectrometry.</title>
        <authorList>
            <person name="Sekiguchi Y."/>
            <person name="Tourlousse D.M."/>
        </authorList>
    </citation>
    <scope>NUCLEOTIDE SEQUENCE</scope>
    <source>
        <strain evidence="11">TSL-P1</strain>
    </source>
</reference>
<sequence>METKMPLLGEKVDDRKIKTTHGIINFPSDYKGKWVILFSHPADFTPVCTTEFVAFQKRIDEFKSLNCELIGLSIDQVFSHIKWVEWIKEKLGVEITFPIISDDMGEIAKSFGMISPAKGTNTIRAVFVIDPNGILRVILYYPQEIGRNIDEIVRTVKALQTSDANKVAIPAGWPNNELIGDKVIVPPASDVKTAQERPKQFECFDWWFCYKKL</sequence>
<evidence type="ECO:0000256" key="2">
    <source>
        <dbReference type="ARBA" id="ARBA00022490"/>
    </source>
</evidence>